<dbReference type="InterPro" id="IPR011042">
    <property type="entry name" value="6-blade_b-propeller_TolB-like"/>
</dbReference>
<evidence type="ECO:0000313" key="2">
    <source>
        <dbReference type="EMBL" id="CAI8033611.1"/>
    </source>
</evidence>
<evidence type="ECO:0000259" key="1">
    <source>
        <dbReference type="Pfam" id="PF07995"/>
    </source>
</evidence>
<name>A0AA35WYT1_GEOBA</name>
<dbReference type="PANTHER" id="PTHR19328">
    <property type="entry name" value="HEDGEHOG-INTERACTING PROTEIN"/>
    <property type="match status" value="1"/>
</dbReference>
<proteinExistence type="predicted"/>
<dbReference type="InterPro" id="IPR012938">
    <property type="entry name" value="Glc/Sorbosone_DH"/>
</dbReference>
<dbReference type="Gene3D" id="2.120.10.30">
    <property type="entry name" value="TolB, C-terminal domain"/>
    <property type="match status" value="1"/>
</dbReference>
<feature type="domain" description="Glucose/Sorbosone dehydrogenase" evidence="1">
    <location>
        <begin position="12"/>
        <end position="158"/>
    </location>
</feature>
<organism evidence="2 3">
    <name type="scientific">Geodia barretti</name>
    <name type="common">Barrett's horny sponge</name>
    <dbReference type="NCBI Taxonomy" id="519541"/>
    <lineage>
        <taxon>Eukaryota</taxon>
        <taxon>Metazoa</taxon>
        <taxon>Porifera</taxon>
        <taxon>Demospongiae</taxon>
        <taxon>Heteroscleromorpha</taxon>
        <taxon>Tetractinellida</taxon>
        <taxon>Astrophorina</taxon>
        <taxon>Geodiidae</taxon>
        <taxon>Geodia</taxon>
    </lineage>
</organism>
<reference evidence="2" key="1">
    <citation type="submission" date="2023-03" db="EMBL/GenBank/DDBJ databases">
        <authorList>
            <person name="Steffen K."/>
            <person name="Cardenas P."/>
        </authorList>
    </citation>
    <scope>NUCLEOTIDE SEQUENCE</scope>
</reference>
<sequence length="163" mass="18216">MSYYPYLYYSRSYNGKIIRIDVDDQDPGKEYAIPPDNPFISDIDAFPEIYAYGFVQPWRCSVDPGDPVDGYGEGREFCGDVGVADFVEEVNLVEKGGNYGYPLFEGTVCIADNQTCDEARSDVIFPIITYPYGRGVAVVGGYVYHGCLHPNLKGKYIFSDYTG</sequence>
<gene>
    <name evidence="2" type="ORF">GBAR_LOCUS18963</name>
</gene>
<dbReference type="Proteomes" id="UP001174909">
    <property type="component" value="Unassembled WGS sequence"/>
</dbReference>
<dbReference type="Pfam" id="PF07995">
    <property type="entry name" value="GSDH"/>
    <property type="match status" value="1"/>
</dbReference>
<dbReference type="EMBL" id="CASHTH010002680">
    <property type="protein sequence ID" value="CAI8033611.1"/>
    <property type="molecule type" value="Genomic_DNA"/>
</dbReference>
<protein>
    <submittedName>
        <fullName evidence="2">HHIP-like protein 1</fullName>
    </submittedName>
</protein>
<dbReference type="SUPFAM" id="SSF50952">
    <property type="entry name" value="Soluble quinoprotein glucose dehydrogenase"/>
    <property type="match status" value="1"/>
</dbReference>
<comment type="caution">
    <text evidence="2">The sequence shown here is derived from an EMBL/GenBank/DDBJ whole genome shotgun (WGS) entry which is preliminary data.</text>
</comment>
<dbReference type="PANTHER" id="PTHR19328:SF75">
    <property type="entry name" value="ALDOSE SUGAR DEHYDROGENASE YLII"/>
    <property type="match status" value="1"/>
</dbReference>
<dbReference type="AlphaFoldDB" id="A0AA35WYT1"/>
<evidence type="ECO:0000313" key="3">
    <source>
        <dbReference type="Proteomes" id="UP001174909"/>
    </source>
</evidence>
<keyword evidence="3" id="KW-1185">Reference proteome</keyword>
<accession>A0AA35WYT1</accession>
<dbReference type="InterPro" id="IPR011041">
    <property type="entry name" value="Quinoprot_gluc/sorb_DH_b-prop"/>
</dbReference>